<evidence type="ECO:0000313" key="1">
    <source>
        <dbReference type="EMBL" id="CAG8738336.1"/>
    </source>
</evidence>
<comment type="caution">
    <text evidence="1">The sequence shown here is derived from an EMBL/GenBank/DDBJ whole genome shotgun (WGS) entry which is preliminary data.</text>
</comment>
<dbReference type="Proteomes" id="UP000789405">
    <property type="component" value="Unassembled WGS sequence"/>
</dbReference>
<organism evidence="1 2">
    <name type="scientific">Dentiscutata erythropus</name>
    <dbReference type="NCBI Taxonomy" id="1348616"/>
    <lineage>
        <taxon>Eukaryota</taxon>
        <taxon>Fungi</taxon>
        <taxon>Fungi incertae sedis</taxon>
        <taxon>Mucoromycota</taxon>
        <taxon>Glomeromycotina</taxon>
        <taxon>Glomeromycetes</taxon>
        <taxon>Diversisporales</taxon>
        <taxon>Gigasporaceae</taxon>
        <taxon>Dentiscutata</taxon>
    </lineage>
</organism>
<keyword evidence="2" id="KW-1185">Reference proteome</keyword>
<feature type="non-terminal residue" evidence="1">
    <location>
        <position position="64"/>
    </location>
</feature>
<gene>
    <name evidence="1" type="ORF">DERYTH_LOCUS15769</name>
</gene>
<dbReference type="EMBL" id="CAJVPY010013072">
    <property type="protein sequence ID" value="CAG8738336.1"/>
    <property type="molecule type" value="Genomic_DNA"/>
</dbReference>
<proteinExistence type="predicted"/>
<accession>A0A9N9IJJ0</accession>
<dbReference type="AlphaFoldDB" id="A0A9N9IJJ0"/>
<protein>
    <submittedName>
        <fullName evidence="1">347_t:CDS:1</fullName>
    </submittedName>
</protein>
<evidence type="ECO:0000313" key="2">
    <source>
        <dbReference type="Proteomes" id="UP000789405"/>
    </source>
</evidence>
<sequence length="64" mass="7409">MIQIVECNKKSNNNEPVNIFKEETVEYIKSNNSELSIKSNNGEPSIKSNNDQLVEIYNEKTIEY</sequence>
<name>A0A9N9IJJ0_9GLOM</name>
<reference evidence="1" key="1">
    <citation type="submission" date="2021-06" db="EMBL/GenBank/DDBJ databases">
        <authorList>
            <person name="Kallberg Y."/>
            <person name="Tangrot J."/>
            <person name="Rosling A."/>
        </authorList>
    </citation>
    <scope>NUCLEOTIDE SEQUENCE</scope>
    <source>
        <strain evidence="1">MA453B</strain>
    </source>
</reference>